<organism evidence="1 2">
    <name type="scientific">Kipferlia bialata</name>
    <dbReference type="NCBI Taxonomy" id="797122"/>
    <lineage>
        <taxon>Eukaryota</taxon>
        <taxon>Metamonada</taxon>
        <taxon>Carpediemonas-like organisms</taxon>
        <taxon>Kipferlia</taxon>
    </lineage>
</organism>
<feature type="non-terminal residue" evidence="1">
    <location>
        <position position="1"/>
    </location>
</feature>
<dbReference type="EMBL" id="BDIP01010852">
    <property type="protein sequence ID" value="GIQ92892.1"/>
    <property type="molecule type" value="Genomic_DNA"/>
</dbReference>
<proteinExistence type="predicted"/>
<comment type="caution">
    <text evidence="1">The sequence shown here is derived from an EMBL/GenBank/DDBJ whole genome shotgun (WGS) entry which is preliminary data.</text>
</comment>
<protein>
    <submittedName>
        <fullName evidence="1">Uncharacterized protein</fullName>
    </submittedName>
</protein>
<name>A0A9K3GRL3_9EUKA</name>
<dbReference type="Proteomes" id="UP000265618">
    <property type="component" value="Unassembled WGS sequence"/>
</dbReference>
<dbReference type="AlphaFoldDB" id="A0A9K3GRL3"/>
<reference evidence="1 2" key="1">
    <citation type="journal article" date="2018" name="PLoS ONE">
        <title>The draft genome of Kipferlia bialata reveals reductive genome evolution in fornicate parasites.</title>
        <authorList>
            <person name="Tanifuji G."/>
            <person name="Takabayashi S."/>
            <person name="Kume K."/>
            <person name="Takagi M."/>
            <person name="Nakayama T."/>
            <person name="Kamikawa R."/>
            <person name="Inagaki Y."/>
            <person name="Hashimoto T."/>
        </authorList>
    </citation>
    <scope>NUCLEOTIDE SEQUENCE [LARGE SCALE GENOMIC DNA]</scope>
    <source>
        <strain evidence="1">NY0173</strain>
    </source>
</reference>
<keyword evidence="2" id="KW-1185">Reference proteome</keyword>
<sequence>SIAIMVRLNSSGTTVIEFPEGQGGVHALLSVPPPLSVDDAATTYAAPYYGVPFWPGGATGGWDTVRESGQVEE</sequence>
<gene>
    <name evidence="1" type="ORF">KIPB_016942</name>
</gene>
<evidence type="ECO:0000313" key="2">
    <source>
        <dbReference type="Proteomes" id="UP000265618"/>
    </source>
</evidence>
<evidence type="ECO:0000313" key="1">
    <source>
        <dbReference type="EMBL" id="GIQ92892.1"/>
    </source>
</evidence>
<accession>A0A9K3GRL3</accession>
<feature type="non-terminal residue" evidence="1">
    <location>
        <position position="73"/>
    </location>
</feature>